<evidence type="ECO:0000313" key="1">
    <source>
        <dbReference type="EMBL" id="KAF6139409.1"/>
    </source>
</evidence>
<evidence type="ECO:0000313" key="2">
    <source>
        <dbReference type="Proteomes" id="UP000541444"/>
    </source>
</evidence>
<protein>
    <submittedName>
        <fullName evidence="1">Uncharacterized protein</fullName>
    </submittedName>
</protein>
<dbReference type="SUPFAM" id="SSF56112">
    <property type="entry name" value="Protein kinase-like (PK-like)"/>
    <property type="match status" value="1"/>
</dbReference>
<dbReference type="Proteomes" id="UP000541444">
    <property type="component" value="Unassembled WGS sequence"/>
</dbReference>
<dbReference type="SUPFAM" id="SSF48452">
    <property type="entry name" value="TPR-like"/>
    <property type="match status" value="1"/>
</dbReference>
<dbReference type="InterPro" id="IPR011990">
    <property type="entry name" value="TPR-like_helical_dom_sf"/>
</dbReference>
<accession>A0A7J7LA15</accession>
<dbReference type="PANTHER" id="PTHR27006">
    <property type="entry name" value="PROMASTIGOTE SURFACE ANTIGEN PROTEIN PSA"/>
    <property type="match status" value="1"/>
</dbReference>
<dbReference type="PANTHER" id="PTHR27006:SF619">
    <property type="entry name" value="CYSTEINE-RICH RECEPTOR-LIKE PROTEIN KINASE 15"/>
    <property type="match status" value="1"/>
</dbReference>
<dbReference type="Gene3D" id="1.10.510.10">
    <property type="entry name" value="Transferase(Phosphotransferase) domain 1"/>
    <property type="match status" value="1"/>
</dbReference>
<dbReference type="Gene3D" id="3.80.10.10">
    <property type="entry name" value="Ribonuclease Inhibitor"/>
    <property type="match status" value="1"/>
</dbReference>
<dbReference type="InterPro" id="IPR011009">
    <property type="entry name" value="Kinase-like_dom_sf"/>
</dbReference>
<name>A0A7J7LA15_9MAGN</name>
<reference evidence="1 2" key="1">
    <citation type="journal article" date="2020" name="IScience">
        <title>Genome Sequencing of the Endangered Kingdonia uniflora (Circaeasteraceae, Ranunculales) Reveals Potential Mechanisms of Evolutionary Specialization.</title>
        <authorList>
            <person name="Sun Y."/>
            <person name="Deng T."/>
            <person name="Zhang A."/>
            <person name="Moore M.J."/>
            <person name="Landis J.B."/>
            <person name="Lin N."/>
            <person name="Zhang H."/>
            <person name="Zhang X."/>
            <person name="Huang J."/>
            <person name="Zhang X."/>
            <person name="Sun H."/>
            <person name="Wang H."/>
        </authorList>
    </citation>
    <scope>NUCLEOTIDE SEQUENCE [LARGE SCALE GENOMIC DNA]</scope>
    <source>
        <strain evidence="1">TB1705</strain>
        <tissue evidence="1">Leaf</tissue>
    </source>
</reference>
<organism evidence="1 2">
    <name type="scientific">Kingdonia uniflora</name>
    <dbReference type="NCBI Taxonomy" id="39325"/>
    <lineage>
        <taxon>Eukaryota</taxon>
        <taxon>Viridiplantae</taxon>
        <taxon>Streptophyta</taxon>
        <taxon>Embryophyta</taxon>
        <taxon>Tracheophyta</taxon>
        <taxon>Spermatophyta</taxon>
        <taxon>Magnoliopsida</taxon>
        <taxon>Ranunculales</taxon>
        <taxon>Circaeasteraceae</taxon>
        <taxon>Kingdonia</taxon>
    </lineage>
</organism>
<dbReference type="OrthoDB" id="2013833at2759"/>
<dbReference type="EMBL" id="JACGCM010002493">
    <property type="protein sequence ID" value="KAF6139409.1"/>
    <property type="molecule type" value="Genomic_DNA"/>
</dbReference>
<keyword evidence="2" id="KW-1185">Reference proteome</keyword>
<dbReference type="Gene3D" id="1.25.40.10">
    <property type="entry name" value="Tetratricopeptide repeat domain"/>
    <property type="match status" value="1"/>
</dbReference>
<dbReference type="AlphaFoldDB" id="A0A7J7LA15"/>
<sequence length="414" mass="47602">MSPEYAMQRKFSKKSDVLSFGVLLLKIVAGKKNTNIHDYGESLSLLGYTWKSWKENRVEEIVHPDLSEPCFLIEILRCVQVGLLYLQNLLDDRPTMSSILSMLTSKTTTLPTPKEPFTKWGWVILLFSERALLDSQFLRAYITLKSMMREYGRKGNFRSYTSATRRLSSLQFLMIGECEKLTSLPSKEEMGCLTILRRLKICHCPLLKIMCLKDCGTFEDDEMKVESKDKSDDLIEYNLKLLGEDVVEHDNDSPQKVNLRKRLSILQRRFYLIRHRLLSSSYIKIKKLNVAIRDANAALEVFSTYCLGKLEKAIEHLAEAILLNLASAIIYGIRASVYIKMKKLNVAIRDANVALKVLITSMTNSPSKRKNDDKYNKKILEAHIQPNHLKDEGYSGVEAIKYLHSYIFKGHEKT</sequence>
<gene>
    <name evidence="1" type="ORF">GIB67_026251</name>
</gene>
<comment type="caution">
    <text evidence="1">The sequence shown here is derived from an EMBL/GenBank/DDBJ whole genome shotgun (WGS) entry which is preliminary data.</text>
</comment>
<proteinExistence type="predicted"/>
<dbReference type="InterPro" id="IPR032675">
    <property type="entry name" value="LRR_dom_sf"/>
</dbReference>